<dbReference type="GO" id="GO:0008157">
    <property type="term" value="F:protein phosphatase 1 binding"/>
    <property type="evidence" value="ECO:0007669"/>
    <property type="project" value="TreeGrafter"/>
</dbReference>
<dbReference type="EnsemblProtists" id="EOD35112">
    <property type="protein sequence ID" value="EOD35112"/>
    <property type="gene ID" value="EMIHUDRAFT_227896"/>
</dbReference>
<proteinExistence type="predicted"/>
<dbReference type="RefSeq" id="XP_005787541.1">
    <property type="nucleotide sequence ID" value="XM_005787484.1"/>
</dbReference>
<dbReference type="GO" id="GO:0004865">
    <property type="term" value="F:protein serine/threonine phosphatase inhibitor activity"/>
    <property type="evidence" value="ECO:0007669"/>
    <property type="project" value="InterPro"/>
</dbReference>
<organism evidence="2 3">
    <name type="scientific">Emiliania huxleyi (strain CCMP1516)</name>
    <dbReference type="NCBI Taxonomy" id="280463"/>
    <lineage>
        <taxon>Eukaryota</taxon>
        <taxon>Haptista</taxon>
        <taxon>Haptophyta</taxon>
        <taxon>Prymnesiophyceae</taxon>
        <taxon>Isochrysidales</taxon>
        <taxon>Noelaerhabdaceae</taxon>
        <taxon>Emiliania</taxon>
    </lineage>
</organism>
<dbReference type="PANTHER" id="PTHR20835">
    <property type="entry name" value="E3 UBIQUITIN-PROTEIN LIGASE PPP1R11-RELATED"/>
    <property type="match status" value="1"/>
</dbReference>
<evidence type="ECO:0000313" key="3">
    <source>
        <dbReference type="Proteomes" id="UP000013827"/>
    </source>
</evidence>
<dbReference type="Pfam" id="PF07491">
    <property type="entry name" value="PPI_Ypi1"/>
    <property type="match status" value="1"/>
</dbReference>
<reference evidence="2" key="2">
    <citation type="submission" date="2024-10" db="UniProtKB">
        <authorList>
            <consortium name="EnsemblProtists"/>
        </authorList>
    </citation>
    <scope>IDENTIFICATION</scope>
</reference>
<dbReference type="EnsemblProtists" id="EOD10654">
    <property type="protein sequence ID" value="EOD10654"/>
    <property type="gene ID" value="EMIHUDRAFT_215410"/>
</dbReference>
<dbReference type="HOGENOM" id="CLU_1974699_0_0_1"/>
<feature type="region of interest" description="Disordered" evidence="1">
    <location>
        <begin position="93"/>
        <end position="127"/>
    </location>
</feature>
<evidence type="ECO:0000313" key="2">
    <source>
        <dbReference type="EnsemblProtists" id="EOD35112"/>
    </source>
</evidence>
<dbReference type="OMA" id="CCCQYHR"/>
<name>A0A0D3KH77_EMIH1</name>
<accession>A0A0D3KH77</accession>
<dbReference type="KEGG" id="ehx:EMIHUDRAFT_215410"/>
<reference evidence="3" key="1">
    <citation type="journal article" date="2013" name="Nature">
        <title>Pan genome of the phytoplankton Emiliania underpins its global distribution.</title>
        <authorList>
            <person name="Read B.A."/>
            <person name="Kegel J."/>
            <person name="Klute M.J."/>
            <person name="Kuo A."/>
            <person name="Lefebvre S.C."/>
            <person name="Maumus F."/>
            <person name="Mayer C."/>
            <person name="Miller J."/>
            <person name="Monier A."/>
            <person name="Salamov A."/>
            <person name="Young J."/>
            <person name="Aguilar M."/>
            <person name="Claverie J.M."/>
            <person name="Frickenhaus S."/>
            <person name="Gonzalez K."/>
            <person name="Herman E.K."/>
            <person name="Lin Y.C."/>
            <person name="Napier J."/>
            <person name="Ogata H."/>
            <person name="Sarno A.F."/>
            <person name="Shmutz J."/>
            <person name="Schroeder D."/>
            <person name="de Vargas C."/>
            <person name="Verret F."/>
            <person name="von Dassow P."/>
            <person name="Valentin K."/>
            <person name="Van de Peer Y."/>
            <person name="Wheeler G."/>
            <person name="Dacks J.B."/>
            <person name="Delwiche C.F."/>
            <person name="Dyhrman S.T."/>
            <person name="Glockner G."/>
            <person name="John U."/>
            <person name="Richards T."/>
            <person name="Worden A.Z."/>
            <person name="Zhang X."/>
            <person name="Grigoriev I.V."/>
            <person name="Allen A.E."/>
            <person name="Bidle K."/>
            <person name="Borodovsky M."/>
            <person name="Bowler C."/>
            <person name="Brownlee C."/>
            <person name="Cock J.M."/>
            <person name="Elias M."/>
            <person name="Gladyshev V.N."/>
            <person name="Groth M."/>
            <person name="Guda C."/>
            <person name="Hadaegh A."/>
            <person name="Iglesias-Rodriguez M.D."/>
            <person name="Jenkins J."/>
            <person name="Jones B.M."/>
            <person name="Lawson T."/>
            <person name="Leese F."/>
            <person name="Lindquist E."/>
            <person name="Lobanov A."/>
            <person name="Lomsadze A."/>
            <person name="Malik S.B."/>
            <person name="Marsh M.E."/>
            <person name="Mackinder L."/>
            <person name="Mock T."/>
            <person name="Mueller-Roeber B."/>
            <person name="Pagarete A."/>
            <person name="Parker M."/>
            <person name="Probert I."/>
            <person name="Quesneville H."/>
            <person name="Raines C."/>
            <person name="Rensing S.A."/>
            <person name="Riano-Pachon D.M."/>
            <person name="Richier S."/>
            <person name="Rokitta S."/>
            <person name="Shiraiwa Y."/>
            <person name="Soanes D.M."/>
            <person name="van der Giezen M."/>
            <person name="Wahlund T.M."/>
            <person name="Williams B."/>
            <person name="Wilson W."/>
            <person name="Wolfe G."/>
            <person name="Wurch L.L."/>
        </authorList>
    </citation>
    <scope>NUCLEOTIDE SEQUENCE</scope>
</reference>
<protein>
    <recommendedName>
        <fullName evidence="4">Protein phosphatase 1 regulatory subunit 11</fullName>
    </recommendedName>
</protein>
<dbReference type="PaxDb" id="2903-EOD10654"/>
<sequence>MSTAATSSSASLTTCVTATEFLTAPAHLTLKLRTARRRRVRFAEDVVDNEARFRAARAIAPCRARNRPFRPPLRQDLGRKKSKCCCQYHRPKAFDESSDEEGDAGPCDRPCSPAQAEPEGGGSDGSG</sequence>
<evidence type="ECO:0000256" key="1">
    <source>
        <dbReference type="SAM" id="MobiDB-lite"/>
    </source>
</evidence>
<keyword evidence="3" id="KW-1185">Reference proteome</keyword>
<evidence type="ECO:0008006" key="4">
    <source>
        <dbReference type="Google" id="ProtNLM"/>
    </source>
</evidence>
<dbReference type="PANTHER" id="PTHR20835:SF0">
    <property type="entry name" value="E3 UBIQUITIN-PROTEIN LIGASE PPP1R11"/>
    <property type="match status" value="1"/>
</dbReference>
<dbReference type="GeneID" id="17256877"/>
<dbReference type="RefSeq" id="XP_005763083.1">
    <property type="nucleotide sequence ID" value="XM_005763026.1"/>
</dbReference>
<dbReference type="AlphaFoldDB" id="A0A0D3KH77"/>
<dbReference type="GO" id="GO:0005634">
    <property type="term" value="C:nucleus"/>
    <property type="evidence" value="ECO:0007669"/>
    <property type="project" value="TreeGrafter"/>
</dbReference>
<dbReference type="GeneID" id="17280383"/>
<dbReference type="InterPro" id="IPR011107">
    <property type="entry name" value="PPI_Ypi1"/>
</dbReference>
<dbReference type="Proteomes" id="UP000013827">
    <property type="component" value="Unassembled WGS sequence"/>
</dbReference>
<dbReference type="KEGG" id="ehx:EMIHUDRAFT_227896"/>